<dbReference type="Gene3D" id="3.40.50.150">
    <property type="entry name" value="Vaccinia Virus protein VP39"/>
    <property type="match status" value="1"/>
</dbReference>
<keyword evidence="3" id="KW-0808">Transferase</keyword>
<dbReference type="OrthoDB" id="48530at2759"/>
<name>K0RI67_THAOC</name>
<feature type="region of interest" description="Disordered" evidence="4">
    <location>
        <begin position="1"/>
        <end position="22"/>
    </location>
</feature>
<proteinExistence type="inferred from homology"/>
<keyword evidence="6" id="KW-1185">Reference proteome</keyword>
<comment type="caution">
    <text evidence="5">The sequence shown here is derived from an EMBL/GenBank/DDBJ whole genome shotgun (WGS) entry which is preliminary data.</text>
</comment>
<evidence type="ECO:0000256" key="2">
    <source>
        <dbReference type="ARBA" id="ARBA00022603"/>
    </source>
</evidence>
<dbReference type="InterPro" id="IPR051419">
    <property type="entry name" value="Lys/N-term_MeTrsfase_sf"/>
</dbReference>
<evidence type="ECO:0000256" key="1">
    <source>
        <dbReference type="ARBA" id="ARBA00008361"/>
    </source>
</evidence>
<feature type="non-terminal residue" evidence="5">
    <location>
        <position position="1"/>
    </location>
</feature>
<reference evidence="5 6" key="1">
    <citation type="journal article" date="2012" name="Genome Biol.">
        <title>Genome and low-iron response of an oceanic diatom adapted to chronic iron limitation.</title>
        <authorList>
            <person name="Lommer M."/>
            <person name="Specht M."/>
            <person name="Roy A.S."/>
            <person name="Kraemer L."/>
            <person name="Andreson R."/>
            <person name="Gutowska M.A."/>
            <person name="Wolf J."/>
            <person name="Bergner S.V."/>
            <person name="Schilhabel M.B."/>
            <person name="Klostermeier U.C."/>
            <person name="Beiko R.G."/>
            <person name="Rosenstiel P."/>
            <person name="Hippler M."/>
            <person name="Laroche J."/>
        </authorList>
    </citation>
    <scope>NUCLEOTIDE SEQUENCE [LARGE SCALE GENOMIC DNA]</scope>
    <source>
        <strain evidence="5 6">CCMP1005</strain>
    </source>
</reference>
<evidence type="ECO:0008006" key="7">
    <source>
        <dbReference type="Google" id="ProtNLM"/>
    </source>
</evidence>
<keyword evidence="2" id="KW-0489">Methyltransferase</keyword>
<dbReference type="PANTHER" id="PTHR12176:SF80">
    <property type="entry name" value="EEF1A LYSINE METHYLTRANSFERASE 4"/>
    <property type="match status" value="1"/>
</dbReference>
<dbReference type="EMBL" id="AGNL01040650">
    <property type="protein sequence ID" value="EJK51979.1"/>
    <property type="molecule type" value="Genomic_DNA"/>
</dbReference>
<dbReference type="AlphaFoldDB" id="K0RI67"/>
<feature type="compositionally biased region" description="Low complexity" evidence="4">
    <location>
        <begin position="13"/>
        <end position="22"/>
    </location>
</feature>
<evidence type="ECO:0000256" key="4">
    <source>
        <dbReference type="SAM" id="MobiDB-lite"/>
    </source>
</evidence>
<dbReference type="PANTHER" id="PTHR12176">
    <property type="entry name" value="SAM-DEPENDENT METHYLTRANSFERASE SUPERFAMILY PROTEIN"/>
    <property type="match status" value="1"/>
</dbReference>
<dbReference type="InterPro" id="IPR029063">
    <property type="entry name" value="SAM-dependent_MTases_sf"/>
</dbReference>
<accession>K0RI67</accession>
<evidence type="ECO:0000313" key="5">
    <source>
        <dbReference type="EMBL" id="EJK51979.1"/>
    </source>
</evidence>
<sequence>LLGGWEGRDVGTSNSIEESSSSVLAAADEDGFLRFGRLPRPPTRPLPPLPRPLPLPGMLEEGGKGMAQMVATNDSRGAASTSRRRLFVAIVAIPTALAFVTECTSTNNNIELRATSRHDRWAQEPFDFSARAGWDDFYRKGKADSVDSLEFEWHGHISNEVLATVIKPSIAQAASNRRNSTDLPSILLVGCGNSALPRVLHGAFGAPVEITCLDYSKICIDMVRSMYGTYPNMNFVVGCATKLRKTIDQNFDEARRFDVIIDKGLLDALLCNEGFEVDSLMNGVDEVLTTSNWGVHVLVSFPLTTFQQSSLEDMQDLKWQFDVAVEGGENGRGCLNVARRLSCEETVAKRLQA</sequence>
<evidence type="ECO:0000256" key="3">
    <source>
        <dbReference type="ARBA" id="ARBA00022679"/>
    </source>
</evidence>
<gene>
    <name evidence="5" type="ORF">THAOC_28795</name>
</gene>
<protein>
    <recommendedName>
        <fullName evidence="7">Methyltransferase domain-containing protein</fullName>
    </recommendedName>
</protein>
<evidence type="ECO:0000313" key="6">
    <source>
        <dbReference type="Proteomes" id="UP000266841"/>
    </source>
</evidence>
<dbReference type="GO" id="GO:0032259">
    <property type="term" value="P:methylation"/>
    <property type="evidence" value="ECO:0007669"/>
    <property type="project" value="UniProtKB-KW"/>
</dbReference>
<dbReference type="GO" id="GO:0008168">
    <property type="term" value="F:methyltransferase activity"/>
    <property type="evidence" value="ECO:0007669"/>
    <property type="project" value="UniProtKB-KW"/>
</dbReference>
<dbReference type="eggNOG" id="ENOG502SZ8C">
    <property type="taxonomic scope" value="Eukaryota"/>
</dbReference>
<dbReference type="SUPFAM" id="SSF53335">
    <property type="entry name" value="S-adenosyl-L-methionine-dependent methyltransferases"/>
    <property type="match status" value="1"/>
</dbReference>
<comment type="similarity">
    <text evidence="1">Belongs to the methyltransferase superfamily.</text>
</comment>
<organism evidence="5 6">
    <name type="scientific">Thalassiosira oceanica</name>
    <name type="common">Marine diatom</name>
    <dbReference type="NCBI Taxonomy" id="159749"/>
    <lineage>
        <taxon>Eukaryota</taxon>
        <taxon>Sar</taxon>
        <taxon>Stramenopiles</taxon>
        <taxon>Ochrophyta</taxon>
        <taxon>Bacillariophyta</taxon>
        <taxon>Coscinodiscophyceae</taxon>
        <taxon>Thalassiosirophycidae</taxon>
        <taxon>Thalassiosirales</taxon>
        <taxon>Thalassiosiraceae</taxon>
        <taxon>Thalassiosira</taxon>
    </lineage>
</organism>
<dbReference type="Proteomes" id="UP000266841">
    <property type="component" value="Unassembled WGS sequence"/>
</dbReference>